<accession>A0ABV3ZKI4</accession>
<comment type="caution">
    <text evidence="11">The sequence shown here is derived from an EMBL/GenBank/DDBJ whole genome shotgun (WGS) entry which is preliminary data.</text>
</comment>
<dbReference type="Gene3D" id="2.30.30.60">
    <property type="match status" value="1"/>
</dbReference>
<sequence length="820" mass="92887">MLPVRTLLLFVCLGFTLNAICQQTDSIIQTQPTDTLRANKFQHRINLVREGIKATNKKYAEKYQSGKLVIQQNRVLEEMKKVNQQAKNFIKERLDTPLIKKDIDHVQQSLEITKDGVFSNVGTSQTQRNLTVTETILSKLLNLMSKHKISVDNYANQLTAFRNKIDSLSTDSSLYEVPGDSIHFVQYVKHISVLAKEMSPIDSAIDKSLTAIQDLQLKVDVEVLELKGLIEDVGVYRKDLSLLTFKREFGNIWSPVLYSRPISEIVYHSFAKEKLTLQFYTGDSIGRIVVLLLLIGIVTIFLRTLKQKIITGDNEEGLHNGHLVIKFPFLSACIIVISLFQFFFLDPPFIFSFCLWMISLVCLIFIFKNYISGYWMKFWIVLIVLFILASADNFLLQASRAERWIMLGLSLTGIVYCINILLKGKFHELKEKRIVYFIVFVILLEIASALFNIYGRYNFSKTLLIMGYIGVVIAIMFLWVVRLINETLYLSSKVYTTPDKKMLYLNFDKVGKKVPAFFYVLLVVGWFILIAKNFYAYKQIVAPFNDFLNADRTLGDYTFSIYGLFIFLLIMFCAMVLSRIVSFFASDTETTDQQKKGASLGSWLLLIRILIISLGLFLAIAATGLPIDKITIVIGALGVGIGLGLQGLVNNLVSGLIIAFEKPVNVGDIVELNGQIGIMKSIGFRSSIITLFDGSSVVIPNGDILSHHVINWTMSKNKKRLIIPVGVSYGSDLEKVHAILATTMDNDDRILKYPEPIVLARGFNESAVDFELRFWVKHIKDSFALTSDIISRIDLAFKKEGIVIPFPQRDVHFRSPGNTE</sequence>
<dbReference type="InterPro" id="IPR011014">
    <property type="entry name" value="MscS_channel_TM-2"/>
</dbReference>
<keyword evidence="8" id="KW-0732">Signal</keyword>
<dbReference type="Gene3D" id="3.30.70.100">
    <property type="match status" value="1"/>
</dbReference>
<dbReference type="Pfam" id="PF21082">
    <property type="entry name" value="MS_channel_3rd"/>
    <property type="match status" value="1"/>
</dbReference>
<feature type="transmembrane region" description="Helical" evidence="7">
    <location>
        <begin position="603"/>
        <end position="624"/>
    </location>
</feature>
<dbReference type="InterPro" id="IPR010920">
    <property type="entry name" value="LSM_dom_sf"/>
</dbReference>
<gene>
    <name evidence="11" type="ORF">QTN47_19055</name>
</gene>
<dbReference type="InterPro" id="IPR052702">
    <property type="entry name" value="MscS-like_channel"/>
</dbReference>
<evidence type="ECO:0000259" key="10">
    <source>
        <dbReference type="Pfam" id="PF21082"/>
    </source>
</evidence>
<dbReference type="Pfam" id="PF00924">
    <property type="entry name" value="MS_channel_2nd"/>
    <property type="match status" value="1"/>
</dbReference>
<feature type="transmembrane region" description="Helical" evidence="7">
    <location>
        <begin position="379"/>
        <end position="398"/>
    </location>
</feature>
<dbReference type="PANTHER" id="PTHR30347:SF1">
    <property type="entry name" value="MECHANOSENSITIVE CHANNEL MSCK"/>
    <property type="match status" value="1"/>
</dbReference>
<dbReference type="EMBL" id="JAULBC010000006">
    <property type="protein sequence ID" value="MEX6689611.1"/>
    <property type="molecule type" value="Genomic_DNA"/>
</dbReference>
<dbReference type="InterPro" id="IPR006685">
    <property type="entry name" value="MscS_channel_2nd"/>
</dbReference>
<dbReference type="RefSeq" id="WP_369331018.1">
    <property type="nucleotide sequence ID" value="NZ_JAULBC010000006.1"/>
</dbReference>
<dbReference type="PANTHER" id="PTHR30347">
    <property type="entry name" value="POTASSIUM CHANNEL RELATED"/>
    <property type="match status" value="1"/>
</dbReference>
<keyword evidence="12" id="KW-1185">Reference proteome</keyword>
<evidence type="ECO:0000256" key="8">
    <source>
        <dbReference type="SAM" id="SignalP"/>
    </source>
</evidence>
<dbReference type="Gene3D" id="1.10.287.1260">
    <property type="match status" value="1"/>
</dbReference>
<keyword evidence="4 7" id="KW-0812">Transmembrane</keyword>
<keyword evidence="6 7" id="KW-0472">Membrane</keyword>
<feature type="transmembrane region" description="Helical" evidence="7">
    <location>
        <begin position="557"/>
        <end position="582"/>
    </location>
</feature>
<name>A0ABV3ZKI4_9BACT</name>
<feature type="transmembrane region" description="Helical" evidence="7">
    <location>
        <begin position="404"/>
        <end position="422"/>
    </location>
</feature>
<evidence type="ECO:0000256" key="7">
    <source>
        <dbReference type="SAM" id="Phobius"/>
    </source>
</evidence>
<feature type="transmembrane region" description="Helical" evidence="7">
    <location>
        <begin position="323"/>
        <end position="343"/>
    </location>
</feature>
<evidence type="ECO:0000313" key="11">
    <source>
        <dbReference type="EMBL" id="MEX6689611.1"/>
    </source>
</evidence>
<feature type="transmembrane region" description="Helical" evidence="7">
    <location>
        <begin position="434"/>
        <end position="457"/>
    </location>
</feature>
<dbReference type="InterPro" id="IPR049278">
    <property type="entry name" value="MS_channel_C"/>
</dbReference>
<evidence type="ECO:0000259" key="9">
    <source>
        <dbReference type="Pfam" id="PF00924"/>
    </source>
</evidence>
<feature type="domain" description="Mechanosensitive ion channel MscS C-terminal" evidence="10">
    <location>
        <begin position="723"/>
        <end position="804"/>
    </location>
</feature>
<feature type="transmembrane region" description="Helical" evidence="7">
    <location>
        <begin position="463"/>
        <end position="484"/>
    </location>
</feature>
<comment type="subcellular location">
    <subcellularLocation>
        <location evidence="1">Cell membrane</location>
        <topology evidence="1">Multi-pass membrane protein</topology>
    </subcellularLocation>
</comment>
<evidence type="ECO:0000256" key="6">
    <source>
        <dbReference type="ARBA" id="ARBA00023136"/>
    </source>
</evidence>
<keyword evidence="5 7" id="KW-1133">Transmembrane helix</keyword>
<feature type="domain" description="Mechanosensitive ion channel MscS" evidence="9">
    <location>
        <begin position="648"/>
        <end position="713"/>
    </location>
</feature>
<feature type="transmembrane region" description="Helical" evidence="7">
    <location>
        <begin position="630"/>
        <end position="653"/>
    </location>
</feature>
<protein>
    <submittedName>
        <fullName evidence="11">Mechanosensitive ion channel</fullName>
    </submittedName>
</protein>
<dbReference type="SUPFAM" id="SSF50182">
    <property type="entry name" value="Sm-like ribonucleoproteins"/>
    <property type="match status" value="1"/>
</dbReference>
<proteinExistence type="inferred from homology"/>
<evidence type="ECO:0000256" key="4">
    <source>
        <dbReference type="ARBA" id="ARBA00022692"/>
    </source>
</evidence>
<feature type="transmembrane region" description="Helical" evidence="7">
    <location>
        <begin position="284"/>
        <end position="302"/>
    </location>
</feature>
<dbReference type="SUPFAM" id="SSF82689">
    <property type="entry name" value="Mechanosensitive channel protein MscS (YggB), C-terminal domain"/>
    <property type="match status" value="1"/>
</dbReference>
<feature type="transmembrane region" description="Helical" evidence="7">
    <location>
        <begin position="516"/>
        <end position="537"/>
    </location>
</feature>
<organism evidence="11 12">
    <name type="scientific">Danxiaibacter flavus</name>
    <dbReference type="NCBI Taxonomy" id="3049108"/>
    <lineage>
        <taxon>Bacteria</taxon>
        <taxon>Pseudomonadati</taxon>
        <taxon>Bacteroidota</taxon>
        <taxon>Chitinophagia</taxon>
        <taxon>Chitinophagales</taxon>
        <taxon>Chitinophagaceae</taxon>
        <taxon>Danxiaibacter</taxon>
    </lineage>
</organism>
<keyword evidence="3" id="KW-1003">Cell membrane</keyword>
<evidence type="ECO:0000256" key="3">
    <source>
        <dbReference type="ARBA" id="ARBA00022475"/>
    </source>
</evidence>
<feature type="signal peptide" evidence="8">
    <location>
        <begin position="1"/>
        <end position="21"/>
    </location>
</feature>
<dbReference type="Proteomes" id="UP001560573">
    <property type="component" value="Unassembled WGS sequence"/>
</dbReference>
<dbReference type="InterPro" id="IPR023408">
    <property type="entry name" value="MscS_beta-dom_sf"/>
</dbReference>
<evidence type="ECO:0000313" key="12">
    <source>
        <dbReference type="Proteomes" id="UP001560573"/>
    </source>
</evidence>
<feature type="transmembrane region" description="Helical" evidence="7">
    <location>
        <begin position="349"/>
        <end position="367"/>
    </location>
</feature>
<comment type="similarity">
    <text evidence="2">Belongs to the MscS (TC 1.A.23) family.</text>
</comment>
<feature type="chain" id="PRO_5045965026" evidence="8">
    <location>
        <begin position="22"/>
        <end position="820"/>
    </location>
</feature>
<dbReference type="SUPFAM" id="SSF82861">
    <property type="entry name" value="Mechanosensitive channel protein MscS (YggB), transmembrane region"/>
    <property type="match status" value="1"/>
</dbReference>
<dbReference type="InterPro" id="IPR011066">
    <property type="entry name" value="MscS_channel_C_sf"/>
</dbReference>
<evidence type="ECO:0000256" key="2">
    <source>
        <dbReference type="ARBA" id="ARBA00008017"/>
    </source>
</evidence>
<evidence type="ECO:0000256" key="1">
    <source>
        <dbReference type="ARBA" id="ARBA00004651"/>
    </source>
</evidence>
<reference evidence="11 12" key="1">
    <citation type="submission" date="2023-07" db="EMBL/GenBank/DDBJ databases">
        <authorList>
            <person name="Lian W.-H."/>
        </authorList>
    </citation>
    <scope>NUCLEOTIDE SEQUENCE [LARGE SCALE GENOMIC DNA]</scope>
    <source>
        <strain evidence="11 12">SYSU DXS3180</strain>
    </source>
</reference>
<evidence type="ECO:0000256" key="5">
    <source>
        <dbReference type="ARBA" id="ARBA00022989"/>
    </source>
</evidence>